<name>A0A6N7PW09_9BACT</name>
<evidence type="ECO:0000313" key="1">
    <source>
        <dbReference type="EMBL" id="MRG95717.1"/>
    </source>
</evidence>
<gene>
    <name evidence="1" type="ORF">GF068_27930</name>
</gene>
<keyword evidence="2" id="KW-1185">Reference proteome</keyword>
<dbReference type="RefSeq" id="WP_153822526.1">
    <property type="nucleotide sequence ID" value="NZ_WJIE01000008.1"/>
</dbReference>
<sequence>MARKTLRAEAVPFGWVEISDAALQRLRRELEQKGQGVVDEMGVLAIHTGYADHFFPGTSVLQTRARYLFFVCWNFLWLARQRGITAANLAKRKDEADLWVTRNLVATQKPAASPGGTGPDMQGIIGVNVFYEKPPRLPAQRVDFVYWTALRRWGFYRSRTAYDRAQLFRRWRGAAIGRVGEAVDEGQDDTIRAERLAEFMVPTAPTDWQKEECSGLTFELTGPEARWLQERLLSLDEVAEGPRLLAKAAELCAQTPPRMDPDARPWDDPLAVEAARAARQSDRLERARQASALAYYVRAIYGALVEWVVEVTARTHRDVPLRHYRDRLADLAGNRSVRDASLAMSLPDLYTDVPRIPSRLRRALEHVQGGLRRIAQGEDAEAVFMNEDTHRLFEAVERDRKGARARLTRTDQGAARRVGFGPDTVGVYDLDYRWGRVRSLLWDLHRGLARP</sequence>
<dbReference type="InterPro" id="IPR045941">
    <property type="entry name" value="DUF6361"/>
</dbReference>
<dbReference type="EMBL" id="WJIE01000008">
    <property type="protein sequence ID" value="MRG95717.1"/>
    <property type="molecule type" value="Genomic_DNA"/>
</dbReference>
<dbReference type="OrthoDB" id="1825624at2"/>
<dbReference type="AlphaFoldDB" id="A0A6N7PW09"/>
<evidence type="ECO:0000313" key="2">
    <source>
        <dbReference type="Proteomes" id="UP000440224"/>
    </source>
</evidence>
<protein>
    <submittedName>
        <fullName evidence="1">Uncharacterized protein</fullName>
    </submittedName>
</protein>
<reference evidence="1 2" key="1">
    <citation type="submission" date="2019-10" db="EMBL/GenBank/DDBJ databases">
        <title>A soil myxobacterium in the family Polyangiaceae.</title>
        <authorList>
            <person name="Li Y."/>
            <person name="Wang J."/>
        </authorList>
    </citation>
    <scope>NUCLEOTIDE SEQUENCE [LARGE SCALE GENOMIC DNA]</scope>
    <source>
        <strain evidence="1 2">DSM 14734</strain>
    </source>
</reference>
<proteinExistence type="predicted"/>
<accession>A0A6N7PW09</accession>
<comment type="caution">
    <text evidence="1">The sequence shown here is derived from an EMBL/GenBank/DDBJ whole genome shotgun (WGS) entry which is preliminary data.</text>
</comment>
<organism evidence="1 2">
    <name type="scientific">Polyangium spumosum</name>
    <dbReference type="NCBI Taxonomy" id="889282"/>
    <lineage>
        <taxon>Bacteria</taxon>
        <taxon>Pseudomonadati</taxon>
        <taxon>Myxococcota</taxon>
        <taxon>Polyangia</taxon>
        <taxon>Polyangiales</taxon>
        <taxon>Polyangiaceae</taxon>
        <taxon>Polyangium</taxon>
    </lineage>
</organism>
<dbReference type="Pfam" id="PF19888">
    <property type="entry name" value="DUF6361"/>
    <property type="match status" value="1"/>
</dbReference>
<dbReference type="Proteomes" id="UP000440224">
    <property type="component" value="Unassembled WGS sequence"/>
</dbReference>